<organism evidence="1 2">
    <name type="scientific">Sphagnum troendelagicum</name>
    <dbReference type="NCBI Taxonomy" id="128251"/>
    <lineage>
        <taxon>Eukaryota</taxon>
        <taxon>Viridiplantae</taxon>
        <taxon>Streptophyta</taxon>
        <taxon>Embryophyta</taxon>
        <taxon>Bryophyta</taxon>
        <taxon>Sphagnophytina</taxon>
        <taxon>Sphagnopsida</taxon>
        <taxon>Sphagnales</taxon>
        <taxon>Sphagnaceae</taxon>
        <taxon>Sphagnum</taxon>
    </lineage>
</organism>
<dbReference type="EMBL" id="OZ019911">
    <property type="protein sequence ID" value="CAK9213307.1"/>
    <property type="molecule type" value="Genomic_DNA"/>
</dbReference>
<reference evidence="1" key="1">
    <citation type="submission" date="2024-02" db="EMBL/GenBank/DDBJ databases">
        <authorList>
            <consortium name="ELIXIR-Norway"/>
            <consortium name="Elixir Norway"/>
        </authorList>
    </citation>
    <scope>NUCLEOTIDE SEQUENCE</scope>
</reference>
<accession>A0ABP0U5D7</accession>
<gene>
    <name evidence="1" type="ORF">CSSPTR1EN2_LOCUS11671</name>
</gene>
<protein>
    <recommendedName>
        <fullName evidence="3">F-box protein</fullName>
    </recommendedName>
</protein>
<proteinExistence type="predicted"/>
<sequence length="210" mass="25075">MASGEQEPEEHIVDFHIKRGRERAQYVAWEEEKKQGDMYHLKHSHRCVCYAPRQPLYSSLWPLYGHRLSLQPNDNPIMHDHRLFALTGRFNYLESEWKTIDILEFDFDKHIWKGLTSMPSDYVKAHFQQQTWSYLRAYSHEGKIFICRTDGMTQGAIYDIDRNVWDLDWRFPIAPNGMAWFSAISPFQGKLNQVPWEKYLQRCHTHGLDE</sequence>
<evidence type="ECO:0000313" key="1">
    <source>
        <dbReference type="EMBL" id="CAK9213307.1"/>
    </source>
</evidence>
<keyword evidence="2" id="KW-1185">Reference proteome</keyword>
<dbReference type="Proteomes" id="UP001497512">
    <property type="component" value="Chromosome 19"/>
</dbReference>
<name>A0ABP0U5D7_9BRYO</name>
<evidence type="ECO:0000313" key="2">
    <source>
        <dbReference type="Proteomes" id="UP001497512"/>
    </source>
</evidence>
<evidence type="ECO:0008006" key="3">
    <source>
        <dbReference type="Google" id="ProtNLM"/>
    </source>
</evidence>